<keyword evidence="11" id="KW-0969">Cilium</keyword>
<comment type="subcellular location">
    <subcellularLocation>
        <location evidence="10">Cell inner membrane</location>
    </subcellularLocation>
    <subcellularLocation>
        <location evidence="2">Cell membrane</location>
        <topology evidence="2">Single-pass membrane protein</topology>
    </subcellularLocation>
</comment>
<keyword evidence="9 10" id="KW-0472">Membrane</keyword>
<evidence type="ECO:0000256" key="4">
    <source>
        <dbReference type="ARBA" id="ARBA00022475"/>
    </source>
</evidence>
<keyword evidence="7 10" id="KW-0283">Flagellar rotation</keyword>
<dbReference type="InterPro" id="IPR005503">
    <property type="entry name" value="FliL"/>
</dbReference>
<dbReference type="PANTHER" id="PTHR35091">
    <property type="entry name" value="FLAGELLAR PROTEIN FLIL"/>
    <property type="match status" value="1"/>
</dbReference>
<keyword evidence="5 10" id="KW-0145">Chemotaxis</keyword>
<evidence type="ECO:0000256" key="2">
    <source>
        <dbReference type="ARBA" id="ARBA00004162"/>
    </source>
</evidence>
<dbReference type="Proteomes" id="UP001595692">
    <property type="component" value="Unassembled WGS sequence"/>
</dbReference>
<feature type="transmembrane region" description="Helical" evidence="10">
    <location>
        <begin position="18"/>
        <end position="40"/>
    </location>
</feature>
<evidence type="ECO:0000256" key="7">
    <source>
        <dbReference type="ARBA" id="ARBA00022779"/>
    </source>
</evidence>
<evidence type="ECO:0000256" key="8">
    <source>
        <dbReference type="ARBA" id="ARBA00022989"/>
    </source>
</evidence>
<dbReference type="EMBL" id="JBHSAF010000001">
    <property type="protein sequence ID" value="MFC3912180.1"/>
    <property type="molecule type" value="Genomic_DNA"/>
</dbReference>
<comment type="caution">
    <text evidence="11">The sequence shown here is derived from an EMBL/GenBank/DDBJ whole genome shotgun (WGS) entry which is preliminary data.</text>
</comment>
<keyword evidence="8 10" id="KW-1133">Transmembrane helix</keyword>
<keyword evidence="4" id="KW-1003">Cell membrane</keyword>
<dbReference type="RefSeq" id="WP_377150264.1">
    <property type="nucleotide sequence ID" value="NZ_JBHSAF010000001.1"/>
</dbReference>
<dbReference type="Pfam" id="PF03748">
    <property type="entry name" value="FliL"/>
    <property type="match status" value="1"/>
</dbReference>
<gene>
    <name evidence="11" type="primary">fliL</name>
    <name evidence="11" type="ORF">ACFOSS_01720</name>
</gene>
<keyword evidence="11" id="KW-0282">Flagellum</keyword>
<reference evidence="12" key="1">
    <citation type="journal article" date="2019" name="Int. J. Syst. Evol. Microbiol.">
        <title>The Global Catalogue of Microorganisms (GCM) 10K type strain sequencing project: providing services to taxonomists for standard genome sequencing and annotation.</title>
        <authorList>
            <consortium name="The Broad Institute Genomics Platform"/>
            <consortium name="The Broad Institute Genome Sequencing Center for Infectious Disease"/>
            <person name="Wu L."/>
            <person name="Ma J."/>
        </authorList>
    </citation>
    <scope>NUCLEOTIDE SEQUENCE [LARGE SCALE GENOMIC DNA]</scope>
    <source>
        <strain evidence="12">CCUG 54939</strain>
    </source>
</reference>
<organism evidence="11 12">
    <name type="scientific">Pseudaeromonas sharmana</name>
    <dbReference type="NCBI Taxonomy" id="328412"/>
    <lineage>
        <taxon>Bacteria</taxon>
        <taxon>Pseudomonadati</taxon>
        <taxon>Pseudomonadota</taxon>
        <taxon>Gammaproteobacteria</taxon>
        <taxon>Aeromonadales</taxon>
        <taxon>Aeromonadaceae</taxon>
        <taxon>Pseudaeromonas</taxon>
    </lineage>
</organism>
<comment type="function">
    <text evidence="1 10">Controls the rotational direction of flagella during chemotaxis.</text>
</comment>
<accession>A0ABV8CJ06</accession>
<keyword evidence="6 10" id="KW-0812">Transmembrane</keyword>
<dbReference type="NCBIfam" id="NF004285">
    <property type="entry name" value="PRK05696.1"/>
    <property type="match status" value="1"/>
</dbReference>
<sequence>MAEEQQLELKPQTGKKKLLIIIVLAVLVLIGGGVGAWLMLAGGDKPAEGEHGAQTEEEKAAEAAAKMALYVVLPRPFVFNVEAKPRYRLVQIKVALMVRGPANEALAKLHTPLVEGALFKVFSMATSEQLARVEGRKKLKTDALVAVKQALHGVADENVVEQVLFTGFVMQ</sequence>
<keyword evidence="10" id="KW-0997">Cell inner membrane</keyword>
<keyword evidence="11" id="KW-0966">Cell projection</keyword>
<evidence type="ECO:0000256" key="1">
    <source>
        <dbReference type="ARBA" id="ARBA00002254"/>
    </source>
</evidence>
<keyword evidence="12" id="KW-1185">Reference proteome</keyword>
<dbReference type="PANTHER" id="PTHR35091:SF2">
    <property type="entry name" value="FLAGELLAR PROTEIN FLIL"/>
    <property type="match status" value="1"/>
</dbReference>
<evidence type="ECO:0000256" key="6">
    <source>
        <dbReference type="ARBA" id="ARBA00022692"/>
    </source>
</evidence>
<evidence type="ECO:0000256" key="9">
    <source>
        <dbReference type="ARBA" id="ARBA00023136"/>
    </source>
</evidence>
<evidence type="ECO:0000256" key="3">
    <source>
        <dbReference type="ARBA" id="ARBA00008281"/>
    </source>
</evidence>
<evidence type="ECO:0000313" key="11">
    <source>
        <dbReference type="EMBL" id="MFC3912180.1"/>
    </source>
</evidence>
<evidence type="ECO:0000256" key="10">
    <source>
        <dbReference type="RuleBase" id="RU364125"/>
    </source>
</evidence>
<comment type="similarity">
    <text evidence="3 10">Belongs to the FliL family.</text>
</comment>
<name>A0ABV8CJ06_9GAMM</name>
<evidence type="ECO:0000313" key="12">
    <source>
        <dbReference type="Proteomes" id="UP001595692"/>
    </source>
</evidence>
<proteinExistence type="inferred from homology"/>
<evidence type="ECO:0000256" key="5">
    <source>
        <dbReference type="ARBA" id="ARBA00022500"/>
    </source>
</evidence>
<protein>
    <recommendedName>
        <fullName evidence="10">Flagellar protein FliL</fullName>
    </recommendedName>
</protein>